<feature type="chain" id="PRO_5042041894" evidence="1">
    <location>
        <begin position="23"/>
        <end position="208"/>
    </location>
</feature>
<evidence type="ECO:0000313" key="3">
    <source>
        <dbReference type="Proteomes" id="UP001212997"/>
    </source>
</evidence>
<feature type="signal peptide" evidence="1">
    <location>
        <begin position="1"/>
        <end position="22"/>
    </location>
</feature>
<keyword evidence="1" id="KW-0732">Signal</keyword>
<accession>A0AAD5V9H6</accession>
<name>A0AAD5V9H6_9APHY</name>
<evidence type="ECO:0000256" key="1">
    <source>
        <dbReference type="SAM" id="SignalP"/>
    </source>
</evidence>
<comment type="caution">
    <text evidence="2">The sequence shown here is derived from an EMBL/GenBank/DDBJ whole genome shotgun (WGS) entry which is preliminary data.</text>
</comment>
<dbReference type="Proteomes" id="UP001212997">
    <property type="component" value="Unassembled WGS sequence"/>
</dbReference>
<dbReference type="AlphaFoldDB" id="A0AAD5V9H6"/>
<organism evidence="2 3">
    <name type="scientific">Meripilus lineatus</name>
    <dbReference type="NCBI Taxonomy" id="2056292"/>
    <lineage>
        <taxon>Eukaryota</taxon>
        <taxon>Fungi</taxon>
        <taxon>Dikarya</taxon>
        <taxon>Basidiomycota</taxon>
        <taxon>Agaricomycotina</taxon>
        <taxon>Agaricomycetes</taxon>
        <taxon>Polyporales</taxon>
        <taxon>Meripilaceae</taxon>
        <taxon>Meripilus</taxon>
    </lineage>
</organism>
<keyword evidence="3" id="KW-1185">Reference proteome</keyword>
<evidence type="ECO:0000313" key="2">
    <source>
        <dbReference type="EMBL" id="KAJ3488088.1"/>
    </source>
</evidence>
<reference evidence="2" key="1">
    <citation type="submission" date="2022-07" db="EMBL/GenBank/DDBJ databases">
        <title>Genome Sequence of Physisporinus lineatus.</title>
        <authorList>
            <person name="Buettner E."/>
        </authorList>
    </citation>
    <scope>NUCLEOTIDE SEQUENCE</scope>
    <source>
        <strain evidence="2">VT162</strain>
    </source>
</reference>
<gene>
    <name evidence="2" type="ORF">NLI96_g3069</name>
</gene>
<dbReference type="EMBL" id="JANAWD010000074">
    <property type="protein sequence ID" value="KAJ3488088.1"/>
    <property type="molecule type" value="Genomic_DNA"/>
</dbReference>
<proteinExistence type="predicted"/>
<protein>
    <submittedName>
        <fullName evidence="2">Uncharacterized protein</fullName>
    </submittedName>
</protein>
<sequence length="208" mass="24262">MRFQLFTILAIAAASVPQAAFGLPIDSSVDLYVRDNDVILAREPIFGKIFKVGKKLLGFKRGELEDLASRDFEDDLFAREFEDDILARDFEDMLYSREENELLARDPLFGKIFKVGKKLLGFKRDELEARDFEGDVYARDFDDMLYSREENELLARDPLFGKIFKVGKKLLGFKRDELEAREFEDDLYAREYDDIVARDYEDALEMFA</sequence>